<comment type="catalytic activity">
    <reaction evidence="14">
        <text>N(6)-L-threonylcarbamoyladenosine(37) in tRNA + (sulfur carrier)-SH + AH2 + 2 S-adenosyl-L-methionine = 2-methylsulfanyl-N(6)-L-threonylcarbamoyladenosine(37) in tRNA + (sulfur carrier)-H + 5'-deoxyadenosine + L-methionine + A + S-adenosyl-L-homocysteine + 2 H(+)</text>
        <dbReference type="Rhea" id="RHEA:37075"/>
        <dbReference type="Rhea" id="RHEA-COMP:10163"/>
        <dbReference type="Rhea" id="RHEA-COMP:11092"/>
        <dbReference type="Rhea" id="RHEA-COMP:14737"/>
        <dbReference type="Rhea" id="RHEA-COMP:14739"/>
        <dbReference type="ChEBI" id="CHEBI:13193"/>
        <dbReference type="ChEBI" id="CHEBI:15378"/>
        <dbReference type="ChEBI" id="CHEBI:17319"/>
        <dbReference type="ChEBI" id="CHEBI:17499"/>
        <dbReference type="ChEBI" id="CHEBI:29917"/>
        <dbReference type="ChEBI" id="CHEBI:57844"/>
        <dbReference type="ChEBI" id="CHEBI:57856"/>
        <dbReference type="ChEBI" id="CHEBI:59789"/>
        <dbReference type="ChEBI" id="CHEBI:64428"/>
        <dbReference type="ChEBI" id="CHEBI:74418"/>
        <dbReference type="ChEBI" id="CHEBI:74420"/>
        <dbReference type="EC" id="2.8.4.5"/>
    </reaction>
</comment>
<dbReference type="PROSITE" id="PS51918">
    <property type="entry name" value="RADICAL_SAM"/>
    <property type="match status" value="1"/>
</dbReference>
<dbReference type="GO" id="GO:0035598">
    <property type="term" value="F:tRNA (N(6)-L-threonylcarbamoyladenosine(37)-C(2))-methylthiotransferase activity"/>
    <property type="evidence" value="ECO:0000318"/>
    <property type="project" value="GO_Central"/>
</dbReference>
<dbReference type="InterPro" id="IPR020612">
    <property type="entry name" value="Methylthiotransferase_CS"/>
</dbReference>
<dbReference type="NCBIfam" id="TIGR00089">
    <property type="entry name" value="MiaB/RimO family radical SAM methylthiotransferase"/>
    <property type="match status" value="1"/>
</dbReference>
<dbReference type="PROSITE" id="PS01278">
    <property type="entry name" value="MTTASE_RADICAL"/>
    <property type="match status" value="1"/>
</dbReference>
<proteinExistence type="inferred from homology"/>
<dbReference type="STRING" id="105231.A0A1Y1I6C6"/>
<dbReference type="InterPro" id="IPR006638">
    <property type="entry name" value="Elp3/MiaA/NifB-like_rSAM"/>
</dbReference>
<keyword evidence="12" id="KW-0411">Iron-sulfur</keyword>
<dbReference type="Pfam" id="PF00919">
    <property type="entry name" value="UPF0004"/>
    <property type="match status" value="1"/>
</dbReference>
<dbReference type="GO" id="GO:0035600">
    <property type="term" value="P:tRNA methylthiolation"/>
    <property type="evidence" value="ECO:0000318"/>
    <property type="project" value="GO_Central"/>
</dbReference>
<evidence type="ECO:0000256" key="5">
    <source>
        <dbReference type="ARBA" id="ARBA00018810"/>
    </source>
</evidence>
<keyword evidence="11" id="KW-0408">Iron</keyword>
<dbReference type="Proteomes" id="UP000054558">
    <property type="component" value="Unassembled WGS sequence"/>
</dbReference>
<evidence type="ECO:0000256" key="1">
    <source>
        <dbReference type="ARBA" id="ARBA00001966"/>
    </source>
</evidence>
<dbReference type="InterPro" id="IPR002792">
    <property type="entry name" value="TRAM_dom"/>
</dbReference>
<evidence type="ECO:0000256" key="16">
    <source>
        <dbReference type="SAM" id="Phobius"/>
    </source>
</evidence>
<protein>
    <recommendedName>
        <fullName evidence="5">Threonylcarbamoyladenosine tRNA methylthiotransferase</fullName>
        <ecNumber evidence="4">2.8.4.5</ecNumber>
    </recommendedName>
    <alternativeName>
        <fullName evidence="13">tRNA-t(6)A37 methylthiotransferase</fullName>
    </alternativeName>
</protein>
<dbReference type="Pfam" id="PF01938">
    <property type="entry name" value="TRAM"/>
    <property type="match status" value="1"/>
</dbReference>
<keyword evidence="16" id="KW-0812">Transmembrane</keyword>
<evidence type="ECO:0000256" key="14">
    <source>
        <dbReference type="ARBA" id="ARBA00051661"/>
    </source>
</evidence>
<dbReference type="SFLD" id="SFLDG01082">
    <property type="entry name" value="B12-binding_domain_containing"/>
    <property type="match status" value="1"/>
</dbReference>
<dbReference type="SMART" id="SM00729">
    <property type="entry name" value="Elp3"/>
    <property type="match status" value="1"/>
</dbReference>
<feature type="transmembrane region" description="Helical" evidence="16">
    <location>
        <begin position="696"/>
        <end position="716"/>
    </location>
</feature>
<dbReference type="InterPro" id="IPR058240">
    <property type="entry name" value="rSAM_sf"/>
</dbReference>
<feature type="compositionally biased region" description="Basic and acidic residues" evidence="15">
    <location>
        <begin position="508"/>
        <end position="519"/>
    </location>
</feature>
<keyword evidence="16" id="KW-1133">Transmembrane helix</keyword>
<feature type="region of interest" description="Disordered" evidence="15">
    <location>
        <begin position="631"/>
        <end position="654"/>
    </location>
</feature>
<feature type="region of interest" description="Disordered" evidence="15">
    <location>
        <begin position="485"/>
        <end position="578"/>
    </location>
</feature>
<keyword evidence="9" id="KW-0819">tRNA processing</keyword>
<dbReference type="Pfam" id="PF04055">
    <property type="entry name" value="Radical_SAM"/>
    <property type="match status" value="1"/>
</dbReference>
<evidence type="ECO:0000256" key="9">
    <source>
        <dbReference type="ARBA" id="ARBA00022694"/>
    </source>
</evidence>
<keyword evidence="10" id="KW-0479">Metal-binding</keyword>
<dbReference type="EC" id="2.8.4.5" evidence="4"/>
<feature type="domain" description="MTTase N-terminal" evidence="18">
    <location>
        <begin position="57"/>
        <end position="165"/>
    </location>
</feature>
<evidence type="ECO:0000256" key="13">
    <source>
        <dbReference type="ARBA" id="ARBA00031213"/>
    </source>
</evidence>
<dbReference type="InterPro" id="IPR013848">
    <property type="entry name" value="Methylthiotransferase_N"/>
</dbReference>
<dbReference type="Gene3D" id="3.80.30.20">
    <property type="entry name" value="tm_1862 like domain"/>
    <property type="match status" value="1"/>
</dbReference>
<evidence type="ECO:0000259" key="17">
    <source>
        <dbReference type="PROSITE" id="PS50926"/>
    </source>
</evidence>
<feature type="region of interest" description="Disordered" evidence="15">
    <location>
        <begin position="14"/>
        <end position="51"/>
    </location>
</feature>
<dbReference type="GO" id="GO:0051539">
    <property type="term" value="F:4 iron, 4 sulfur cluster binding"/>
    <property type="evidence" value="ECO:0007669"/>
    <property type="project" value="UniProtKB-KW"/>
</dbReference>
<dbReference type="FunFam" id="3.80.30.20:FF:000002">
    <property type="entry name" value="threonylcarbamoyladenosine tRNA methylthiotransferase isoform X2"/>
    <property type="match status" value="1"/>
</dbReference>
<reference evidence="20 21" key="1">
    <citation type="journal article" date="2014" name="Nat. Commun.">
        <title>Klebsormidium flaccidum genome reveals primary factors for plant terrestrial adaptation.</title>
        <authorList>
            <person name="Hori K."/>
            <person name="Maruyama F."/>
            <person name="Fujisawa T."/>
            <person name="Togashi T."/>
            <person name="Yamamoto N."/>
            <person name="Seo M."/>
            <person name="Sato S."/>
            <person name="Yamada T."/>
            <person name="Mori H."/>
            <person name="Tajima N."/>
            <person name="Moriyama T."/>
            <person name="Ikeuchi M."/>
            <person name="Watanabe M."/>
            <person name="Wada H."/>
            <person name="Kobayashi K."/>
            <person name="Saito M."/>
            <person name="Masuda T."/>
            <person name="Sasaki-Sekimoto Y."/>
            <person name="Mashiguchi K."/>
            <person name="Awai K."/>
            <person name="Shimojima M."/>
            <person name="Masuda S."/>
            <person name="Iwai M."/>
            <person name="Nobusawa T."/>
            <person name="Narise T."/>
            <person name="Kondo S."/>
            <person name="Saito H."/>
            <person name="Sato R."/>
            <person name="Murakawa M."/>
            <person name="Ihara Y."/>
            <person name="Oshima-Yamada Y."/>
            <person name="Ohtaka K."/>
            <person name="Satoh M."/>
            <person name="Sonobe K."/>
            <person name="Ishii M."/>
            <person name="Ohtani R."/>
            <person name="Kanamori-Sato M."/>
            <person name="Honoki R."/>
            <person name="Miyazaki D."/>
            <person name="Mochizuki H."/>
            <person name="Umetsu J."/>
            <person name="Higashi K."/>
            <person name="Shibata D."/>
            <person name="Kamiya Y."/>
            <person name="Sato N."/>
            <person name="Nakamura Y."/>
            <person name="Tabata S."/>
            <person name="Ida S."/>
            <person name="Kurokawa K."/>
            <person name="Ohta H."/>
        </authorList>
    </citation>
    <scope>NUCLEOTIDE SEQUENCE [LARGE SCALE GENOMIC DNA]</scope>
    <source>
        <strain evidence="20 21">NIES-2285</strain>
    </source>
</reference>
<evidence type="ECO:0000313" key="20">
    <source>
        <dbReference type="EMBL" id="GAQ84969.1"/>
    </source>
</evidence>
<evidence type="ECO:0000256" key="12">
    <source>
        <dbReference type="ARBA" id="ARBA00023014"/>
    </source>
</evidence>
<dbReference type="FunFam" id="3.40.50.12160:FF:000009">
    <property type="entry name" value="threonylcarbamoyladenosine tRNA methylthiotransferase"/>
    <property type="match status" value="1"/>
</dbReference>
<dbReference type="Gene3D" id="3.40.50.12160">
    <property type="entry name" value="Methylthiotransferase, N-terminal domain"/>
    <property type="match status" value="1"/>
</dbReference>
<accession>A0A1Y1I6C6</accession>
<evidence type="ECO:0000313" key="21">
    <source>
        <dbReference type="Proteomes" id="UP000054558"/>
    </source>
</evidence>
<evidence type="ECO:0000256" key="3">
    <source>
        <dbReference type="ARBA" id="ARBA00008616"/>
    </source>
</evidence>
<dbReference type="GO" id="GO:0005783">
    <property type="term" value="C:endoplasmic reticulum"/>
    <property type="evidence" value="ECO:0000318"/>
    <property type="project" value="GO_Central"/>
</dbReference>
<evidence type="ECO:0000256" key="7">
    <source>
        <dbReference type="ARBA" id="ARBA00022679"/>
    </source>
</evidence>
<dbReference type="EMBL" id="DF237164">
    <property type="protein sequence ID" value="GAQ84969.1"/>
    <property type="molecule type" value="Genomic_DNA"/>
</dbReference>
<dbReference type="PROSITE" id="PS51449">
    <property type="entry name" value="MTTASE_N"/>
    <property type="match status" value="1"/>
</dbReference>
<comment type="similarity">
    <text evidence="3">Belongs to the methylthiotransferase family. CDKAL1 subfamily.</text>
</comment>
<evidence type="ECO:0000256" key="6">
    <source>
        <dbReference type="ARBA" id="ARBA00022485"/>
    </source>
</evidence>
<evidence type="ECO:0000256" key="8">
    <source>
        <dbReference type="ARBA" id="ARBA00022691"/>
    </source>
</evidence>
<dbReference type="PROSITE" id="PS50926">
    <property type="entry name" value="TRAM"/>
    <property type="match status" value="1"/>
</dbReference>
<comment type="function">
    <text evidence="2">Catalyzes the methylthiolation of N6-threonylcarbamoyladenosine (t(6)A), leading to the formation of 2-methylthio-N6-threonylcarbamoyladenosine (ms(2)t(6)A) at position 37 in tRNAs that read codons beginning with adenine.</text>
</comment>
<dbReference type="PANTHER" id="PTHR11918">
    <property type="entry name" value="RADICAL SAM PROTEINS"/>
    <property type="match status" value="1"/>
</dbReference>
<keyword evidence="8" id="KW-0949">S-adenosyl-L-methionine</keyword>
<organism evidence="20 21">
    <name type="scientific">Klebsormidium nitens</name>
    <name type="common">Green alga</name>
    <name type="synonym">Ulothrix nitens</name>
    <dbReference type="NCBI Taxonomy" id="105231"/>
    <lineage>
        <taxon>Eukaryota</taxon>
        <taxon>Viridiplantae</taxon>
        <taxon>Streptophyta</taxon>
        <taxon>Klebsormidiophyceae</taxon>
        <taxon>Klebsormidiales</taxon>
        <taxon>Klebsormidiaceae</taxon>
        <taxon>Klebsormidium</taxon>
    </lineage>
</organism>
<dbReference type="InterPro" id="IPR038135">
    <property type="entry name" value="Methylthiotransferase_N_sf"/>
</dbReference>
<dbReference type="CDD" id="cd01335">
    <property type="entry name" value="Radical_SAM"/>
    <property type="match status" value="1"/>
</dbReference>
<evidence type="ECO:0000256" key="10">
    <source>
        <dbReference type="ARBA" id="ARBA00022723"/>
    </source>
</evidence>
<dbReference type="GO" id="GO:0046872">
    <property type="term" value="F:metal ion binding"/>
    <property type="evidence" value="ECO:0007669"/>
    <property type="project" value="UniProtKB-KW"/>
</dbReference>
<dbReference type="AlphaFoldDB" id="A0A1Y1I6C6"/>
<sequence>MAVDDIEDLLGQEKSAPIGFHLPAPPSQVGMGTRGRSKGVNKHAEKDSPTSVIPGTQSIFLKTFGCAHNTSDSEYMAGQLASYGYELVGEPEAADLWLINTCTVKSPSQSAMDSLLRRGRAQGKPLLVAGCVPQGDQHLKELDDVSIVGVQQIDRVVEIVEETLKGNRVRLLARGALPALDLPKVRRNKFIEIIPINVGCLGACTYCKTKHARGHLGSYPVHSLAERLRSVIATGAKEVWLSSEDTGAYGRDIGTDLPTLLRALVAELPADGSVMLRVGMTNPPFILEHLDAIADVLRHPSVYAFLHVPVQSGSNAVLKGMNREYTVEDFRTVCDTLLRLVPDMQIATDVICGFPGETDDGFAETMALIEEYRFPHVHISQFYPRPGTPAARMKRVPTQAVKQRSRQLTSLFDSFAPYKDMEGRVERVWVTDTATDGHKLVAHTKNYIQVLLEAQEGLLGSNVYVRITSVSRWSVTGEVLELQPAQTRPVGTSSVAERPVEASLVAKRPVETPPTEKRPGKAATVATQDGAKRPVETQPTGKRTGESQPVDERSVEETSGPLTSVKTEEDRETGSYEGIRGQNSAVARGLGVSDGGCACGNAETCCSAGEGNGLLESDGCCGESRFISERQAEEKSAVSGGDEERKAEGGVEASPVSHIGVEAETEAEGVETSEAWLPKKSDVVLGSPFLGSAVDLLLVGGIAIGIAGLVATGYLWTYS</sequence>
<evidence type="ECO:0000259" key="19">
    <source>
        <dbReference type="PROSITE" id="PS51918"/>
    </source>
</evidence>
<feature type="domain" description="Radical SAM core" evidence="19">
    <location>
        <begin position="186"/>
        <end position="419"/>
    </location>
</feature>
<dbReference type="OMA" id="CSKEQEP"/>
<dbReference type="InterPro" id="IPR023404">
    <property type="entry name" value="rSAM_horseshoe"/>
</dbReference>
<dbReference type="InterPro" id="IPR007197">
    <property type="entry name" value="rSAM"/>
</dbReference>
<keyword evidence="6" id="KW-0004">4Fe-4S</keyword>
<keyword evidence="16" id="KW-0472">Membrane</keyword>
<gene>
    <name evidence="20" type="ORF">KFL_002150050</name>
</gene>
<evidence type="ECO:0000256" key="4">
    <source>
        <dbReference type="ARBA" id="ARBA00013273"/>
    </source>
</evidence>
<feature type="domain" description="TRAM" evidence="17">
    <location>
        <begin position="419"/>
        <end position="481"/>
    </location>
</feature>
<feature type="compositionally biased region" description="Basic and acidic residues" evidence="15">
    <location>
        <begin position="631"/>
        <end position="649"/>
    </location>
</feature>
<dbReference type="OrthoDB" id="1730074at2759"/>
<evidence type="ECO:0000256" key="11">
    <source>
        <dbReference type="ARBA" id="ARBA00023004"/>
    </source>
</evidence>
<dbReference type="SFLD" id="SFLDS00029">
    <property type="entry name" value="Radical_SAM"/>
    <property type="match status" value="1"/>
</dbReference>
<evidence type="ECO:0000256" key="15">
    <source>
        <dbReference type="SAM" id="MobiDB-lite"/>
    </source>
</evidence>
<comment type="cofactor">
    <cofactor evidence="1">
        <name>[4Fe-4S] cluster</name>
        <dbReference type="ChEBI" id="CHEBI:49883"/>
    </cofactor>
</comment>
<dbReference type="SUPFAM" id="SSF102114">
    <property type="entry name" value="Radical SAM enzymes"/>
    <property type="match status" value="1"/>
</dbReference>
<feature type="compositionally biased region" description="Polar residues" evidence="15">
    <location>
        <begin position="485"/>
        <end position="495"/>
    </location>
</feature>
<dbReference type="InterPro" id="IPR005839">
    <property type="entry name" value="Methylthiotransferase"/>
</dbReference>
<name>A0A1Y1I6C6_KLENI</name>
<keyword evidence="21" id="KW-1185">Reference proteome</keyword>
<dbReference type="NCBIfam" id="TIGR01578">
    <property type="entry name" value="MiaB-like-B"/>
    <property type="match status" value="1"/>
</dbReference>
<evidence type="ECO:0000256" key="2">
    <source>
        <dbReference type="ARBA" id="ARBA00002399"/>
    </source>
</evidence>
<dbReference type="InterPro" id="IPR006466">
    <property type="entry name" value="MiaB-like_arc_euk"/>
</dbReference>
<dbReference type="PANTHER" id="PTHR11918:SF45">
    <property type="entry name" value="THREONYLCARBAMOYLADENOSINE TRNA METHYLTHIOTRANSFERASE"/>
    <property type="match status" value="1"/>
</dbReference>
<evidence type="ECO:0000259" key="18">
    <source>
        <dbReference type="PROSITE" id="PS51449"/>
    </source>
</evidence>
<keyword evidence="7" id="KW-0808">Transferase</keyword>